<organism evidence="4 5">
    <name type="scientific">Lacticaseibacillus baoqingensis</name>
    <dbReference type="NCBI Taxonomy" id="2486013"/>
    <lineage>
        <taxon>Bacteria</taxon>
        <taxon>Bacillati</taxon>
        <taxon>Bacillota</taxon>
        <taxon>Bacilli</taxon>
        <taxon>Lactobacillales</taxon>
        <taxon>Lactobacillaceae</taxon>
        <taxon>Lacticaseibacillus</taxon>
    </lineage>
</organism>
<dbReference type="PANTHER" id="PTHR36435:SF1">
    <property type="entry name" value="CAAX AMINO TERMINAL PROTEASE FAMILY PROTEIN"/>
    <property type="match status" value="1"/>
</dbReference>
<sequence length="247" mass="26583">MTQLKWGWRVLLGFGLELALGEFAAAGLAQALPLAALPTLISYKLLTILVVIGLNAWLLKQRLFWAPLAIGTFGWVLILWLLIGGATLQAHGIFRVISGIVIGACAALPEELFCRGVLFGQLLFRWPRHPRRALGASAGLFAAMHLINLTHQSAFLTGIQMVQVFGLGVLLAALYLRSGTLWAPIAFHATLDFAAVAIHGSSGMPTGTTSSLVSGSVFWCVLYLIASALVLQRGRQSWRLLTKLAAD</sequence>
<keyword evidence="2" id="KW-0472">Membrane</keyword>
<keyword evidence="2" id="KW-1133">Transmembrane helix</keyword>
<feature type="transmembrane region" description="Helical" evidence="2">
    <location>
        <begin position="212"/>
        <end position="231"/>
    </location>
</feature>
<feature type="transmembrane region" description="Helical" evidence="2">
    <location>
        <begin position="181"/>
        <end position="200"/>
    </location>
</feature>
<dbReference type="InterPro" id="IPR003675">
    <property type="entry name" value="Rce1/LyrA-like_dom"/>
</dbReference>
<evidence type="ECO:0000256" key="2">
    <source>
        <dbReference type="SAM" id="Phobius"/>
    </source>
</evidence>
<comment type="caution">
    <text evidence="4">The sequence shown here is derived from an EMBL/GenBank/DDBJ whole genome shotgun (WGS) entry which is preliminary data.</text>
</comment>
<proteinExistence type="inferred from homology"/>
<keyword evidence="5" id="KW-1185">Reference proteome</keyword>
<evidence type="ECO:0000259" key="3">
    <source>
        <dbReference type="Pfam" id="PF02517"/>
    </source>
</evidence>
<keyword evidence="2" id="KW-0812">Transmembrane</keyword>
<comment type="similarity">
    <text evidence="1">Belongs to the UPF0177 family.</text>
</comment>
<dbReference type="EC" id="3.4.-.-" evidence="4"/>
<evidence type="ECO:0000313" key="4">
    <source>
        <dbReference type="EMBL" id="MFD1483743.1"/>
    </source>
</evidence>
<keyword evidence="4" id="KW-0378">Hydrolase</keyword>
<name>A0ABW4E430_9LACO</name>
<feature type="transmembrane region" description="Helical" evidence="2">
    <location>
        <begin position="155"/>
        <end position="176"/>
    </location>
</feature>
<dbReference type="Pfam" id="PF02517">
    <property type="entry name" value="Rce1-like"/>
    <property type="match status" value="1"/>
</dbReference>
<evidence type="ECO:0000313" key="5">
    <source>
        <dbReference type="Proteomes" id="UP001597252"/>
    </source>
</evidence>
<reference evidence="5" key="1">
    <citation type="journal article" date="2019" name="Int. J. Syst. Evol. Microbiol.">
        <title>The Global Catalogue of Microorganisms (GCM) 10K type strain sequencing project: providing services to taxonomists for standard genome sequencing and annotation.</title>
        <authorList>
            <consortium name="The Broad Institute Genomics Platform"/>
            <consortium name="The Broad Institute Genome Sequencing Center for Infectious Disease"/>
            <person name="Wu L."/>
            <person name="Ma J."/>
        </authorList>
    </citation>
    <scope>NUCLEOTIDE SEQUENCE [LARGE SCALE GENOMIC DNA]</scope>
    <source>
        <strain evidence="5">CCM 8903</strain>
    </source>
</reference>
<dbReference type="RefSeq" id="WP_125750417.1">
    <property type="nucleotide sequence ID" value="NZ_JBHTON010000001.1"/>
</dbReference>
<evidence type="ECO:0000256" key="1">
    <source>
        <dbReference type="ARBA" id="ARBA00009067"/>
    </source>
</evidence>
<feature type="transmembrane region" description="Helical" evidence="2">
    <location>
        <begin position="41"/>
        <end position="58"/>
    </location>
</feature>
<dbReference type="InterPro" id="IPR052710">
    <property type="entry name" value="CAAX_protease"/>
</dbReference>
<accession>A0ABW4E430</accession>
<protein>
    <submittedName>
        <fullName evidence="4">CPBP family intramembrane glutamic endopeptidase</fullName>
        <ecNumber evidence="4">3.4.-.-</ecNumber>
    </submittedName>
</protein>
<gene>
    <name evidence="4" type="ORF">ACFQ5J_00585</name>
</gene>
<feature type="domain" description="CAAX prenyl protease 2/Lysostaphin resistance protein A-like" evidence="3">
    <location>
        <begin position="96"/>
        <end position="193"/>
    </location>
</feature>
<dbReference type="PANTHER" id="PTHR36435">
    <property type="entry name" value="SLR1288 PROTEIN"/>
    <property type="match status" value="1"/>
</dbReference>
<feature type="transmembrane region" description="Helical" evidence="2">
    <location>
        <begin position="65"/>
        <end position="86"/>
    </location>
</feature>
<dbReference type="Proteomes" id="UP001597252">
    <property type="component" value="Unassembled WGS sequence"/>
</dbReference>
<dbReference type="EMBL" id="JBHTON010000001">
    <property type="protein sequence ID" value="MFD1483743.1"/>
    <property type="molecule type" value="Genomic_DNA"/>
</dbReference>
<dbReference type="GO" id="GO:0016787">
    <property type="term" value="F:hydrolase activity"/>
    <property type="evidence" value="ECO:0007669"/>
    <property type="project" value="UniProtKB-KW"/>
</dbReference>